<organism evidence="1 2">
    <name type="scientific">Globodera pallida</name>
    <name type="common">Potato cyst nematode worm</name>
    <name type="synonym">Heterodera pallida</name>
    <dbReference type="NCBI Taxonomy" id="36090"/>
    <lineage>
        <taxon>Eukaryota</taxon>
        <taxon>Metazoa</taxon>
        <taxon>Ecdysozoa</taxon>
        <taxon>Nematoda</taxon>
        <taxon>Chromadorea</taxon>
        <taxon>Rhabditida</taxon>
        <taxon>Tylenchina</taxon>
        <taxon>Tylenchomorpha</taxon>
        <taxon>Tylenchoidea</taxon>
        <taxon>Heteroderidae</taxon>
        <taxon>Heteroderinae</taxon>
        <taxon>Globodera</taxon>
    </lineage>
</organism>
<dbReference type="AlphaFoldDB" id="A0A183CSV6"/>
<proteinExistence type="predicted"/>
<reference evidence="2" key="3">
    <citation type="submission" date="2016-06" db="UniProtKB">
        <authorList>
            <consortium name="WormBaseParasite"/>
        </authorList>
    </citation>
    <scope>IDENTIFICATION</scope>
</reference>
<accession>A0A183CSV6</accession>
<dbReference type="Proteomes" id="UP000050741">
    <property type="component" value="Unassembled WGS sequence"/>
</dbReference>
<reference evidence="1" key="1">
    <citation type="submission" date="2013-12" db="EMBL/GenBank/DDBJ databases">
        <authorList>
            <person name="Aslett M."/>
        </authorList>
    </citation>
    <scope>NUCLEOTIDE SEQUENCE [LARGE SCALE GENOMIC DNA]</scope>
    <source>
        <strain evidence="1">Lindley</strain>
    </source>
</reference>
<dbReference type="InterPro" id="IPR008922">
    <property type="entry name" value="Di-copper_centre_dom_sf"/>
</dbReference>
<dbReference type="WBParaSite" id="GPLIN_001596400">
    <property type="protein sequence ID" value="GPLIN_001596400"/>
    <property type="gene ID" value="GPLIN_001596400"/>
</dbReference>
<sequence length="93" mass="10805">YGHFANWKTIDGNPNIRRRVGRDGKGFTEDEINWFLNQVQIDQIMTYSAPQPGVCAVRMEFRWMEITHGNVHLFVGGSFCASEWHRRGGRRHG</sequence>
<keyword evidence="1" id="KW-1185">Reference proteome</keyword>
<reference evidence="1" key="2">
    <citation type="submission" date="2014-05" db="EMBL/GenBank/DDBJ databases">
        <title>The genome and life-stage specific transcriptomes of Globodera pallida elucidate key aspects of plant parasitism by a cyst nematode.</title>
        <authorList>
            <person name="Cotton J.A."/>
            <person name="Lilley C.J."/>
            <person name="Jones L.M."/>
            <person name="Kikuchi T."/>
            <person name="Reid A.J."/>
            <person name="Thorpe P."/>
            <person name="Tsai I.J."/>
            <person name="Beasley H."/>
            <person name="Blok V."/>
            <person name="Cock P.J.A."/>
            <person name="Van den Akker S.E."/>
            <person name="Holroyd N."/>
            <person name="Hunt M."/>
            <person name="Mantelin S."/>
            <person name="Naghra H."/>
            <person name="Pain A."/>
            <person name="Palomares-Rius J.E."/>
            <person name="Zarowiecki M."/>
            <person name="Berriman M."/>
            <person name="Jones J.T."/>
            <person name="Urwin P.E."/>
        </authorList>
    </citation>
    <scope>NUCLEOTIDE SEQUENCE [LARGE SCALE GENOMIC DNA]</scope>
    <source>
        <strain evidence="1">Lindley</strain>
    </source>
</reference>
<evidence type="ECO:0000313" key="1">
    <source>
        <dbReference type="Proteomes" id="UP000050741"/>
    </source>
</evidence>
<evidence type="ECO:0000313" key="2">
    <source>
        <dbReference type="WBParaSite" id="GPLIN_001596400"/>
    </source>
</evidence>
<dbReference type="SUPFAM" id="SSF48056">
    <property type="entry name" value="Di-copper centre-containing domain"/>
    <property type="match status" value="1"/>
</dbReference>
<name>A0A183CSV6_GLOPA</name>
<protein>
    <submittedName>
        <fullName evidence="2">Terminase</fullName>
    </submittedName>
</protein>